<keyword evidence="4" id="KW-0496">Mitochondrion</keyword>
<keyword evidence="2" id="KW-0812">Transmembrane</keyword>
<protein>
    <submittedName>
        <fullName evidence="6">ATP synthase regulation protein NCA2-domain-containing protein</fullName>
    </submittedName>
</protein>
<keyword evidence="3" id="KW-1133">Transmembrane helix</keyword>
<evidence type="ECO:0000256" key="2">
    <source>
        <dbReference type="ARBA" id="ARBA00022692"/>
    </source>
</evidence>
<proteinExistence type="predicted"/>
<dbReference type="PANTHER" id="PTHR28234:SF1">
    <property type="entry name" value="NUCLEAR CONTROL OF ATPASE PROTEIN 2"/>
    <property type="match status" value="1"/>
</dbReference>
<comment type="subcellular location">
    <subcellularLocation>
        <location evidence="1">Mitochondrion membrane</location>
        <topology evidence="1">Multi-pass membrane protein</topology>
    </subcellularLocation>
</comment>
<accession>A0AAV0AG63</accession>
<dbReference type="EMBL" id="CALTRL010000177">
    <property type="protein sequence ID" value="CAH7666942.1"/>
    <property type="molecule type" value="Genomic_DNA"/>
</dbReference>
<evidence type="ECO:0000256" key="4">
    <source>
        <dbReference type="ARBA" id="ARBA00023128"/>
    </source>
</evidence>
<dbReference type="AlphaFoldDB" id="A0AAV0AG63"/>
<dbReference type="GO" id="GO:0005741">
    <property type="term" value="C:mitochondrial outer membrane"/>
    <property type="evidence" value="ECO:0007669"/>
    <property type="project" value="TreeGrafter"/>
</dbReference>
<gene>
    <name evidence="6" type="ORF">PPACK8108_LOCUS1309</name>
</gene>
<keyword evidence="7" id="KW-1185">Reference proteome</keyword>
<organism evidence="6 7">
    <name type="scientific">Phakopsora pachyrhizi</name>
    <name type="common">Asian soybean rust disease fungus</name>
    <dbReference type="NCBI Taxonomy" id="170000"/>
    <lineage>
        <taxon>Eukaryota</taxon>
        <taxon>Fungi</taxon>
        <taxon>Dikarya</taxon>
        <taxon>Basidiomycota</taxon>
        <taxon>Pucciniomycotina</taxon>
        <taxon>Pucciniomycetes</taxon>
        <taxon>Pucciniales</taxon>
        <taxon>Phakopsoraceae</taxon>
        <taxon>Phakopsora</taxon>
    </lineage>
</organism>
<dbReference type="InterPro" id="IPR013946">
    <property type="entry name" value="NCA2-like"/>
</dbReference>
<comment type="caution">
    <text evidence="6">The sequence shown here is derived from an EMBL/GenBank/DDBJ whole genome shotgun (WGS) entry which is preliminary data.</text>
</comment>
<evidence type="ECO:0000256" key="5">
    <source>
        <dbReference type="ARBA" id="ARBA00023136"/>
    </source>
</evidence>
<dbReference type="PANTHER" id="PTHR28234">
    <property type="entry name" value="NUCLEAR CONTROL OF ATPASE PROTEIN 2"/>
    <property type="match status" value="1"/>
</dbReference>
<evidence type="ECO:0000256" key="3">
    <source>
        <dbReference type="ARBA" id="ARBA00022989"/>
    </source>
</evidence>
<evidence type="ECO:0000313" key="7">
    <source>
        <dbReference type="Proteomes" id="UP001153365"/>
    </source>
</evidence>
<dbReference type="Pfam" id="PF08637">
    <property type="entry name" value="NCA2"/>
    <property type="match status" value="1"/>
</dbReference>
<sequence>MSYGLQKSTEIAFELESRSLSVSEFDCSTEDITQTRIIEGIDTKELEGDKNSEHESLRSELEREKVKKHIYGCLRRIDLRNRSYHKKLRREDYLEALEVVIRNNPEQKLLKATKLCSTLLVQATLGTFTILLDSLLEQTYTIRDEIEYWSELESDRLKAACYLLQTFPERIFYSIRDKLPSLNSLSSLPGRGSGVLTTGGEGIFNSSPKRSQSSQSHLKTFSGLFSRRFPTPLGLFLVRPPPHCFPSIRFIKTCSVRNLSSTLSPLLLIKQESRLRRRFLEESYGESVEKIGVLLSTLNELESEIKNAGGLTERSKVQFSGLISCMSLVAEVDSKEIQDPSLKDAKEEGLDRRAIQISNLLAKGLPDQKKKFNRSISQLSRPNFLSRNWPWIVASPVIIFTTAKVAFSYRQSAIDFMRDFRATLNGFVKGWVIRPIEDIIKTLRAGESSSLAIMSKDGLNSELHSLERMAIDFGREKFKWNEDELNQVAQKVREGDLTTVLKVWEQEIKNPIRSALLGSLIRVLLIQVQKVKVDLSLAMDGIQSMLRSQSLTIAAIGVAPSMLICFTIGKLSTYLLSRRTSVVGKGTRAVRMEVRLAMRRIERSLILISSNPSEDNNHPILTSHQKSPSRTIGNLFLDLNLLRRFANSSHFPRKLSNSRIKNEFLNDVQDLEDLNVSWITKRKLSKRFVKQWDFLVGV</sequence>
<evidence type="ECO:0000313" key="6">
    <source>
        <dbReference type="EMBL" id="CAH7666942.1"/>
    </source>
</evidence>
<reference evidence="6" key="1">
    <citation type="submission" date="2022-06" db="EMBL/GenBank/DDBJ databases">
        <authorList>
            <consortium name="SYNGENTA / RWTH Aachen University"/>
        </authorList>
    </citation>
    <scope>NUCLEOTIDE SEQUENCE</scope>
</reference>
<keyword evidence="5" id="KW-0472">Membrane</keyword>
<evidence type="ECO:0000256" key="1">
    <source>
        <dbReference type="ARBA" id="ARBA00004225"/>
    </source>
</evidence>
<dbReference type="Proteomes" id="UP001153365">
    <property type="component" value="Unassembled WGS sequence"/>
</dbReference>
<name>A0AAV0AG63_PHAPC</name>